<feature type="binding site" evidence="4">
    <location>
        <begin position="57"/>
        <end position="60"/>
    </location>
    <ligand>
        <name>GTP</name>
        <dbReference type="ChEBI" id="CHEBI:37565"/>
    </ligand>
</feature>
<reference evidence="6 7" key="1">
    <citation type="journal article" date="2017" name="Genome Announc.">
        <title>Complete Genome Sequences of Two Acetylene-Fermenting Pelobacter acetylenicus Strains.</title>
        <authorList>
            <person name="Sutton J.M."/>
            <person name="Baesman S.M."/>
            <person name="Fierst J.L."/>
            <person name="Poret-Peterson A.T."/>
            <person name="Oremland R.S."/>
            <person name="Dunlap D.S."/>
            <person name="Akob D.M."/>
        </authorList>
    </citation>
    <scope>NUCLEOTIDE SEQUENCE [LARGE SCALE GENOMIC DNA]</scope>
    <source>
        <strain evidence="6 7">DSM 3247</strain>
    </source>
</reference>
<feature type="binding site" evidence="4">
    <location>
        <begin position="124"/>
        <end position="129"/>
    </location>
    <ligand>
        <name>GTP</name>
        <dbReference type="ChEBI" id="CHEBI:37565"/>
    </ligand>
</feature>
<evidence type="ECO:0000256" key="3">
    <source>
        <dbReference type="PIRNR" id="PIRNR006230"/>
    </source>
</evidence>
<dbReference type="GO" id="GO:0003924">
    <property type="term" value="F:GTPase activity"/>
    <property type="evidence" value="ECO:0007669"/>
    <property type="project" value="TreeGrafter"/>
</dbReference>
<dbReference type="InterPro" id="IPR016478">
    <property type="entry name" value="GTPase_MTG1"/>
</dbReference>
<dbReference type="PANTHER" id="PTHR45782:SF4">
    <property type="entry name" value="MITOCHONDRIAL RIBOSOME-ASSOCIATED GTPASE 1"/>
    <property type="match status" value="1"/>
</dbReference>
<protein>
    <recommendedName>
        <fullName evidence="3">Ribosome biogenesis GTPase A</fullName>
    </recommendedName>
</protein>
<evidence type="ECO:0000259" key="5">
    <source>
        <dbReference type="PROSITE" id="PS51721"/>
    </source>
</evidence>
<dbReference type="NCBIfam" id="TIGR03596">
    <property type="entry name" value="GTPase_YlqF"/>
    <property type="match status" value="1"/>
</dbReference>
<dbReference type="InterPro" id="IPR006073">
    <property type="entry name" value="GTP-bd"/>
</dbReference>
<dbReference type="Proteomes" id="UP000182264">
    <property type="component" value="Chromosome"/>
</dbReference>
<dbReference type="PRINTS" id="PR00326">
    <property type="entry name" value="GTP1OBG"/>
</dbReference>
<dbReference type="Pfam" id="PF01926">
    <property type="entry name" value="MMR_HSR1"/>
    <property type="match status" value="1"/>
</dbReference>
<comment type="similarity">
    <text evidence="3">Belongs to the TRAFAC class YlqF/YawG GTPase family. MTG1 subfamily.</text>
</comment>
<dbReference type="InterPro" id="IPR027417">
    <property type="entry name" value="P-loop_NTPase"/>
</dbReference>
<dbReference type="STRING" id="29542.A6070_11705"/>
<dbReference type="GO" id="GO:0005525">
    <property type="term" value="F:GTP binding"/>
    <property type="evidence" value="ECO:0007669"/>
    <property type="project" value="UniProtKB-KW"/>
</dbReference>
<dbReference type="PIRSF" id="PIRSF006230">
    <property type="entry name" value="MG442"/>
    <property type="match status" value="1"/>
</dbReference>
<sequence length="280" mass="30661">MINWFPGHMHSARKQIAGDMPKIDLVVEVLDARLPVASSNPLLEELRGAKPCIKVLNKSDLADPEITKAWVRYFEQHAKGVKALAIDATQKNEASRLIRLSRGLVPHRGGPGKPLRIMIVGIPNVGKSTLINTLCGRRIARVGDRPAITRTSQQVDLRNGIFLFDTPGVLAPNLEDQRGALCLAATGAIGDNAMEHERIAIFVGDFLLERYPLQVSQRFRLKELPENGEALLVEVGRRRGCLAAGGVVDRQRASELLLHELQAGRLGRISMETLGDVAAE</sequence>
<dbReference type="RefSeq" id="WP_072285945.1">
    <property type="nucleotide sequence ID" value="NZ_CP015455.1"/>
</dbReference>
<dbReference type="KEGG" id="pace:A6070_11705"/>
<keyword evidence="2 3" id="KW-0342">GTP-binding</keyword>
<dbReference type="AlphaFoldDB" id="A0A1L3GEK2"/>
<dbReference type="InterPro" id="IPR030378">
    <property type="entry name" value="G_CP_dom"/>
</dbReference>
<keyword evidence="7" id="KW-1185">Reference proteome</keyword>
<evidence type="ECO:0000256" key="1">
    <source>
        <dbReference type="ARBA" id="ARBA00022741"/>
    </source>
</evidence>
<dbReference type="PANTHER" id="PTHR45782">
    <property type="entry name" value="MITOCHONDRIAL RIBOSOME-ASSOCIATED GTPASE 1"/>
    <property type="match status" value="1"/>
</dbReference>
<keyword evidence="3" id="KW-0963">Cytoplasm</keyword>
<dbReference type="InterPro" id="IPR019991">
    <property type="entry name" value="GTP-bd_ribosome_bgen"/>
</dbReference>
<dbReference type="SUPFAM" id="SSF52540">
    <property type="entry name" value="P-loop containing nucleoside triphosphate hydrolases"/>
    <property type="match status" value="1"/>
</dbReference>
<dbReference type="InterPro" id="IPR023179">
    <property type="entry name" value="GTP-bd_ortho_bundle_sf"/>
</dbReference>
<accession>A0A1L3GEK2</accession>
<keyword evidence="1 3" id="KW-0547">Nucleotide-binding</keyword>
<dbReference type="OrthoDB" id="9779790at2"/>
<evidence type="ECO:0000313" key="6">
    <source>
        <dbReference type="EMBL" id="APG24128.1"/>
    </source>
</evidence>
<dbReference type="PROSITE" id="PS51721">
    <property type="entry name" value="G_CP"/>
    <property type="match status" value="1"/>
</dbReference>
<dbReference type="CDD" id="cd01856">
    <property type="entry name" value="YlqF"/>
    <property type="match status" value="1"/>
</dbReference>
<dbReference type="GO" id="GO:0006412">
    <property type="term" value="P:translation"/>
    <property type="evidence" value="ECO:0007669"/>
    <property type="project" value="TreeGrafter"/>
</dbReference>
<organism evidence="6 7">
    <name type="scientific">Syntrophotalea acetylenica</name>
    <name type="common">Pelobacter acetylenicus</name>
    <dbReference type="NCBI Taxonomy" id="29542"/>
    <lineage>
        <taxon>Bacteria</taxon>
        <taxon>Pseudomonadati</taxon>
        <taxon>Thermodesulfobacteriota</taxon>
        <taxon>Desulfuromonadia</taxon>
        <taxon>Desulfuromonadales</taxon>
        <taxon>Syntrophotaleaceae</taxon>
        <taxon>Syntrophotalea</taxon>
    </lineage>
</organism>
<dbReference type="Gene3D" id="1.10.1580.10">
    <property type="match status" value="1"/>
</dbReference>
<comment type="function">
    <text evidence="3">Required for a late step of 50S ribosomal subunit assembly. Has GTPase activity.</text>
</comment>
<dbReference type="GO" id="GO:0005737">
    <property type="term" value="C:cytoplasm"/>
    <property type="evidence" value="ECO:0007669"/>
    <property type="project" value="UniProtKB-SubCell"/>
</dbReference>
<dbReference type="Gene3D" id="3.40.50.300">
    <property type="entry name" value="P-loop containing nucleotide triphosphate hydrolases"/>
    <property type="match status" value="1"/>
</dbReference>
<comment type="subcellular location">
    <subcellularLocation>
        <location evidence="3">Cytoplasm</location>
    </subcellularLocation>
</comment>
<feature type="domain" description="CP-type G" evidence="5">
    <location>
        <begin position="10"/>
        <end position="172"/>
    </location>
</feature>
<name>A0A1L3GEK2_SYNAC</name>
<evidence type="ECO:0000313" key="7">
    <source>
        <dbReference type="Proteomes" id="UP000182264"/>
    </source>
</evidence>
<evidence type="ECO:0000256" key="2">
    <source>
        <dbReference type="ARBA" id="ARBA00023134"/>
    </source>
</evidence>
<dbReference type="EMBL" id="CP015518">
    <property type="protein sequence ID" value="APG24128.1"/>
    <property type="molecule type" value="Genomic_DNA"/>
</dbReference>
<proteinExistence type="inferred from homology"/>
<feature type="binding site" evidence="4">
    <location>
        <position position="168"/>
    </location>
    <ligand>
        <name>GTP</name>
        <dbReference type="ChEBI" id="CHEBI:37565"/>
    </ligand>
</feature>
<gene>
    <name evidence="6" type="ORF">A7E75_03080</name>
</gene>
<evidence type="ECO:0000256" key="4">
    <source>
        <dbReference type="PIRSR" id="PIRSR006230-1"/>
    </source>
</evidence>